<protein>
    <submittedName>
        <fullName evidence="1">Uncharacterized protein</fullName>
    </submittedName>
</protein>
<reference evidence="2" key="1">
    <citation type="journal article" date="2019" name="Int. J. Syst. Evol. Microbiol.">
        <title>The Global Catalogue of Microorganisms (GCM) 10K type strain sequencing project: providing services to taxonomists for standard genome sequencing and annotation.</title>
        <authorList>
            <consortium name="The Broad Institute Genomics Platform"/>
            <consortium name="The Broad Institute Genome Sequencing Center for Infectious Disease"/>
            <person name="Wu L."/>
            <person name="Ma J."/>
        </authorList>
    </citation>
    <scope>NUCLEOTIDE SEQUENCE [LARGE SCALE GENOMIC DNA]</scope>
    <source>
        <strain evidence="2">JCM 18304</strain>
    </source>
</reference>
<comment type="caution">
    <text evidence="1">The sequence shown here is derived from an EMBL/GenBank/DDBJ whole genome shotgun (WGS) entry which is preliminary data.</text>
</comment>
<dbReference type="Proteomes" id="UP001501570">
    <property type="component" value="Unassembled WGS sequence"/>
</dbReference>
<evidence type="ECO:0000313" key="2">
    <source>
        <dbReference type="Proteomes" id="UP001501570"/>
    </source>
</evidence>
<proteinExistence type="predicted"/>
<name>A0ABP9S2X9_9ACTN</name>
<evidence type="ECO:0000313" key="1">
    <source>
        <dbReference type="EMBL" id="GAA5190406.1"/>
    </source>
</evidence>
<gene>
    <name evidence="1" type="ORF">GCM10023322_45470</name>
</gene>
<organism evidence="1 2">
    <name type="scientific">Rugosimonospora acidiphila</name>
    <dbReference type="NCBI Taxonomy" id="556531"/>
    <lineage>
        <taxon>Bacteria</taxon>
        <taxon>Bacillati</taxon>
        <taxon>Actinomycetota</taxon>
        <taxon>Actinomycetes</taxon>
        <taxon>Micromonosporales</taxon>
        <taxon>Micromonosporaceae</taxon>
        <taxon>Rugosimonospora</taxon>
    </lineage>
</organism>
<keyword evidence="2" id="KW-1185">Reference proteome</keyword>
<dbReference type="EMBL" id="BAABJQ010000014">
    <property type="protein sequence ID" value="GAA5190406.1"/>
    <property type="molecule type" value="Genomic_DNA"/>
</dbReference>
<sequence>MLVGERDDQVGFGAAYVLAQLAEAVVDALPAVVGSHLRRSRDERGVHGAHAQNDLSHSLSWMVWCLSDEGTRERIDEPTGCRARAGSGRDFW</sequence>
<accession>A0ABP9S2X9</accession>